<gene>
    <name evidence="1" type="ORF">LAZ67_14003224</name>
</gene>
<proteinExistence type="predicted"/>
<sequence>MLALTQLERPKRCWKTSNEKFSHIHLILRILPQATSIFFQHSSCTLEASTLRMMTKCRRRRTTGYEDRTRLGTTVVSKNCYNGTKNVWTEMMARMGKEANFEVFYQFQMRGYEIELVAEDFGDN</sequence>
<dbReference type="Proteomes" id="UP001235939">
    <property type="component" value="Chromosome 14"/>
</dbReference>
<accession>A0ABY6L9E5</accession>
<reference evidence="1 2" key="1">
    <citation type="submission" date="2022-01" db="EMBL/GenBank/DDBJ databases">
        <title>A chromosomal length assembly of Cordylochernes scorpioides.</title>
        <authorList>
            <person name="Zeh D."/>
            <person name="Zeh J."/>
        </authorList>
    </citation>
    <scope>NUCLEOTIDE SEQUENCE [LARGE SCALE GENOMIC DNA]</scope>
    <source>
        <strain evidence="1">IN4F17</strain>
        <tissue evidence="1">Whole Body</tissue>
    </source>
</reference>
<protein>
    <submittedName>
        <fullName evidence="1">Uncharacterized protein</fullName>
    </submittedName>
</protein>
<dbReference type="EMBL" id="CP092876">
    <property type="protein sequence ID" value="UYV77092.1"/>
    <property type="molecule type" value="Genomic_DNA"/>
</dbReference>
<evidence type="ECO:0000313" key="1">
    <source>
        <dbReference type="EMBL" id="UYV77092.1"/>
    </source>
</evidence>
<keyword evidence="2" id="KW-1185">Reference proteome</keyword>
<evidence type="ECO:0000313" key="2">
    <source>
        <dbReference type="Proteomes" id="UP001235939"/>
    </source>
</evidence>
<name>A0ABY6L9E5_9ARAC</name>
<organism evidence="1 2">
    <name type="scientific">Cordylochernes scorpioides</name>
    <dbReference type="NCBI Taxonomy" id="51811"/>
    <lineage>
        <taxon>Eukaryota</taxon>
        <taxon>Metazoa</taxon>
        <taxon>Ecdysozoa</taxon>
        <taxon>Arthropoda</taxon>
        <taxon>Chelicerata</taxon>
        <taxon>Arachnida</taxon>
        <taxon>Pseudoscorpiones</taxon>
        <taxon>Cheliferoidea</taxon>
        <taxon>Chernetidae</taxon>
        <taxon>Cordylochernes</taxon>
    </lineage>
</organism>